<reference evidence="1 2" key="1">
    <citation type="submission" date="2018-05" db="EMBL/GenBank/DDBJ databases">
        <title>Algibacter marinivivus sp. nov., isolated from sample around a algae.</title>
        <authorList>
            <person name="Zhong X."/>
        </authorList>
    </citation>
    <scope>NUCLEOTIDE SEQUENCE [LARGE SCALE GENOMIC DNA]</scope>
    <source>
        <strain evidence="1 2">ZY111</strain>
    </source>
</reference>
<proteinExistence type="predicted"/>
<dbReference type="Proteomes" id="UP000245375">
    <property type="component" value="Unassembled WGS sequence"/>
</dbReference>
<gene>
    <name evidence="1" type="ORF">DIS18_08200</name>
</gene>
<organism evidence="1 2">
    <name type="scientific">Algibacter marinivivus</name>
    <dbReference type="NCBI Taxonomy" id="2100723"/>
    <lineage>
        <taxon>Bacteria</taxon>
        <taxon>Pseudomonadati</taxon>
        <taxon>Bacteroidota</taxon>
        <taxon>Flavobacteriia</taxon>
        <taxon>Flavobacteriales</taxon>
        <taxon>Flavobacteriaceae</taxon>
        <taxon>Algibacter</taxon>
    </lineage>
</organism>
<dbReference type="Pfam" id="PF19765">
    <property type="entry name" value="DUF6252"/>
    <property type="match status" value="1"/>
</dbReference>
<protein>
    <submittedName>
        <fullName evidence="1">Uncharacterized protein</fullName>
    </submittedName>
</protein>
<evidence type="ECO:0000313" key="1">
    <source>
        <dbReference type="EMBL" id="PWH84491.1"/>
    </source>
</evidence>
<reference evidence="2" key="3">
    <citation type="submission" date="2018-05" db="EMBL/GenBank/DDBJ databases">
        <authorList>
            <person name="Lu D."/>
        </authorList>
    </citation>
    <scope>NUCLEOTIDE SEQUENCE [LARGE SCALE GENOMIC DNA]</scope>
    <source>
        <strain evidence="2">ZY111</strain>
    </source>
</reference>
<dbReference type="PROSITE" id="PS51257">
    <property type="entry name" value="PROKAR_LIPOPROTEIN"/>
    <property type="match status" value="1"/>
</dbReference>
<dbReference type="EMBL" id="QFRI01000001">
    <property type="protein sequence ID" value="PWH84491.1"/>
    <property type="molecule type" value="Genomic_DNA"/>
</dbReference>
<reference evidence="2" key="2">
    <citation type="submission" date="2018-05" db="EMBL/GenBank/DDBJ databases">
        <title>Algibacter marinivivus sp. nov., isolated from sample around a algae.</title>
        <authorList>
            <person name="Lu D."/>
        </authorList>
    </citation>
    <scope>NUCLEOTIDE SEQUENCE [LARGE SCALE GENOMIC DNA]</scope>
    <source>
        <strain evidence="2">ZY111</strain>
    </source>
</reference>
<comment type="caution">
    <text evidence="1">The sequence shown here is derived from an EMBL/GenBank/DDBJ whole genome shotgun (WGS) entry which is preliminary data.</text>
</comment>
<accession>A0A2U2X9P6</accession>
<keyword evidence="2" id="KW-1185">Reference proteome</keyword>
<name>A0A2U2X9P6_9FLAO</name>
<dbReference type="RefSeq" id="WP_109352496.1">
    <property type="nucleotide sequence ID" value="NZ_QFRI01000001.1"/>
</dbReference>
<dbReference type="OrthoDB" id="955633at2"/>
<sequence length="179" mass="18969">MRNLKQIMLFVMVGSLLTFTSCSKDDDNSGSGGAVGSGTMTADIDGAGFKNFKDLGQATVADLGGQGKTLTIQSSNSDGQSINIVIWNYTGEGTYKIDSSGLNSNTGIYTETDVSNPTDPNSTNIWSAPYENSAEESVIITKETDSNIEGEFSFKGKNAKDSSVKDVANGKFNLSRMDV</sequence>
<dbReference type="InterPro" id="IPR046219">
    <property type="entry name" value="DUF6252"/>
</dbReference>
<dbReference type="AlphaFoldDB" id="A0A2U2X9P6"/>
<evidence type="ECO:0000313" key="2">
    <source>
        <dbReference type="Proteomes" id="UP000245375"/>
    </source>
</evidence>